<feature type="region of interest" description="Disordered" evidence="1">
    <location>
        <begin position="421"/>
        <end position="478"/>
    </location>
</feature>
<dbReference type="RefSeq" id="WP_388108558.1">
    <property type="nucleotide sequence ID" value="NZ_JBIAHM010000008.1"/>
</dbReference>
<proteinExistence type="predicted"/>
<evidence type="ECO:0000256" key="1">
    <source>
        <dbReference type="SAM" id="MobiDB-lite"/>
    </source>
</evidence>
<feature type="compositionally biased region" description="Low complexity" evidence="1">
    <location>
        <begin position="144"/>
        <end position="158"/>
    </location>
</feature>
<comment type="caution">
    <text evidence="2">The sequence shown here is derived from an EMBL/GenBank/DDBJ whole genome shotgun (WGS) entry which is preliminary data.</text>
</comment>
<dbReference type="EMBL" id="JBIAHM010000008">
    <property type="protein sequence ID" value="MFE9601384.1"/>
    <property type="molecule type" value="Genomic_DNA"/>
</dbReference>
<protein>
    <submittedName>
        <fullName evidence="2">Uncharacterized protein</fullName>
    </submittedName>
</protein>
<accession>A0ABW6M5G4</accession>
<organism evidence="2 3">
    <name type="scientific">Streptomyces hokutonensis</name>
    <dbReference type="NCBI Taxonomy" id="1306990"/>
    <lineage>
        <taxon>Bacteria</taxon>
        <taxon>Bacillati</taxon>
        <taxon>Actinomycetota</taxon>
        <taxon>Actinomycetes</taxon>
        <taxon>Kitasatosporales</taxon>
        <taxon>Streptomycetaceae</taxon>
        <taxon>Streptomyces</taxon>
    </lineage>
</organism>
<dbReference type="Proteomes" id="UP001601303">
    <property type="component" value="Unassembled WGS sequence"/>
</dbReference>
<keyword evidence="3" id="KW-1185">Reference proteome</keyword>
<feature type="region of interest" description="Disordered" evidence="1">
    <location>
        <begin position="140"/>
        <end position="179"/>
    </location>
</feature>
<evidence type="ECO:0000313" key="3">
    <source>
        <dbReference type="Proteomes" id="UP001601303"/>
    </source>
</evidence>
<evidence type="ECO:0000313" key="2">
    <source>
        <dbReference type="EMBL" id="MFE9601384.1"/>
    </source>
</evidence>
<name>A0ABW6M5G4_9ACTN</name>
<reference evidence="2 3" key="1">
    <citation type="submission" date="2024-10" db="EMBL/GenBank/DDBJ databases">
        <title>The Natural Products Discovery Center: Release of the First 8490 Sequenced Strains for Exploring Actinobacteria Biosynthetic Diversity.</title>
        <authorList>
            <person name="Kalkreuter E."/>
            <person name="Kautsar S.A."/>
            <person name="Yang D."/>
            <person name="Bader C.D."/>
            <person name="Teijaro C.N."/>
            <person name="Fluegel L."/>
            <person name="Davis C.M."/>
            <person name="Simpson J.R."/>
            <person name="Lauterbach L."/>
            <person name="Steele A.D."/>
            <person name="Gui C."/>
            <person name="Meng S."/>
            <person name="Li G."/>
            <person name="Viehrig K."/>
            <person name="Ye F."/>
            <person name="Su P."/>
            <person name="Kiefer A.F."/>
            <person name="Nichols A."/>
            <person name="Cepeda A.J."/>
            <person name="Yan W."/>
            <person name="Fan B."/>
            <person name="Jiang Y."/>
            <person name="Adhikari A."/>
            <person name="Zheng C.-J."/>
            <person name="Schuster L."/>
            <person name="Cowan T.M."/>
            <person name="Smanski M.J."/>
            <person name="Chevrette M.G."/>
            <person name="De Carvalho L.P.S."/>
            <person name="Shen B."/>
        </authorList>
    </citation>
    <scope>NUCLEOTIDE SEQUENCE [LARGE SCALE GENOMIC DNA]</scope>
    <source>
        <strain evidence="2 3">NPDC006488</strain>
    </source>
</reference>
<feature type="compositionally biased region" description="Low complexity" evidence="1">
    <location>
        <begin position="168"/>
        <end position="179"/>
    </location>
</feature>
<sequence length="478" mass="53139">MPLTPQQLEQIYAEKVALAPGREAAVTRLAYAATVLDNYAGTTAADANSASWHLRTAQAKLTYLDRVRQGSTHVDATSDPEYRKLNSSEQASQVTVLAQTDIAIRKATEFRHEDTANALVGLRDSFEAYSMQVREICAREDGDSPFASSTASPTSTEAHPTEQPPSAGPAAPGVAAGATPTAASFEVVGQAQSHRLRGGELDAAWDWAGESMNMFRENYMDYGNPPDATVVNLFREERGETAWESSTAIPINPEARRTDATDAARSYKLTDQNTLENRGRLRKRERDAAWGWAEEYKGLVRANDQYDPQHKKVVNLFRAERGEIPWPGEYPKTPFSRAVQQEAQEATHDAQPQQDSVGFQLAKMEDYSLATFEEWRASKFPQWTPESSRAELREMKYPFREPEKGYRIDVDASRARNAEIVANAPRTPQHPQNPVGQHAYQALPQPGNRQGPTQADPATQPPTRNPYQNPHRQHGPAR</sequence>
<gene>
    <name evidence="2" type="ORF">ACFYNQ_22805</name>
</gene>